<dbReference type="EMBL" id="LGIQ01000009">
    <property type="protein sequence ID" value="KNB71597.1"/>
    <property type="molecule type" value="Genomic_DNA"/>
</dbReference>
<dbReference type="Proteomes" id="UP000036834">
    <property type="component" value="Unassembled WGS sequence"/>
</dbReference>
<reference evidence="4" key="1">
    <citation type="submission" date="2015-07" db="EMBL/GenBank/DDBJ databases">
        <title>Genome sequencing project for genomic taxonomy and phylogenomics of Bacillus-like bacteria.</title>
        <authorList>
            <person name="Liu B."/>
            <person name="Wang J."/>
            <person name="Zhu Y."/>
            <person name="Liu G."/>
            <person name="Chen Q."/>
            <person name="Chen Z."/>
            <person name="Lan J."/>
            <person name="Che J."/>
            <person name="Ge C."/>
            <person name="Shi H."/>
            <person name="Pan Z."/>
            <person name="Liu X."/>
        </authorList>
    </citation>
    <scope>NUCLEOTIDE SEQUENCE [LARGE SCALE GENOMIC DNA]</scope>
    <source>
        <strain evidence="4">DSM 9887</strain>
    </source>
</reference>
<dbReference type="STRING" id="54915.ADS79_22825"/>
<gene>
    <name evidence="3" type="ORF">ADS79_22825</name>
    <name evidence="2" type="ORF">BRE01_09650</name>
</gene>
<evidence type="ECO:0000313" key="3">
    <source>
        <dbReference type="EMBL" id="KNB71597.1"/>
    </source>
</evidence>
<feature type="transmembrane region" description="Helical" evidence="1">
    <location>
        <begin position="85"/>
        <end position="102"/>
    </location>
</feature>
<sequence>MRKRVGVQFRKSRKTTYTFERIQGCKRCHTYHVLWDTHCENCGRAYTPIRQLSTAVTRRYVQTRFLLLGLFVCLAILSADTILQLALAFGIGILLFALFFVIQKRYGSYEKDAQFVRFLTSERETIKQSLVHHLEDIGADVKAERIKDAYEKTREIGHFIESDTIKIRKIMFLNHYVLRKDMELELDTLIPKTYDKDFMEYLREVIKVQPWLVKKAVLDYVKRYKAQILLLENGEQLIGQVAGAALRMKTYVEQYQELIIEFIDYLPRERLLRLAKMASTHRHDGWDRLYEAVKQRVDTHYAFDPDFKGLFN</sequence>
<dbReference type="AlphaFoldDB" id="A0A0K9YSH9"/>
<dbReference type="RefSeq" id="WP_049740639.1">
    <property type="nucleotide sequence ID" value="NZ_BJON01000004.1"/>
</dbReference>
<dbReference type="EMBL" id="BJON01000004">
    <property type="protein sequence ID" value="GED67263.1"/>
    <property type="molecule type" value="Genomic_DNA"/>
</dbReference>
<evidence type="ECO:0000313" key="5">
    <source>
        <dbReference type="Proteomes" id="UP000319578"/>
    </source>
</evidence>
<dbReference type="OrthoDB" id="2925556at2"/>
<evidence type="ECO:0000313" key="4">
    <source>
        <dbReference type="Proteomes" id="UP000036834"/>
    </source>
</evidence>
<organism evidence="3 4">
    <name type="scientific">Brevibacillus reuszeri</name>
    <dbReference type="NCBI Taxonomy" id="54915"/>
    <lineage>
        <taxon>Bacteria</taxon>
        <taxon>Bacillati</taxon>
        <taxon>Bacillota</taxon>
        <taxon>Bacilli</taxon>
        <taxon>Bacillales</taxon>
        <taxon>Paenibacillaceae</taxon>
        <taxon>Brevibacillus</taxon>
    </lineage>
</organism>
<keyword evidence="1" id="KW-0472">Membrane</keyword>
<reference evidence="2 5" key="3">
    <citation type="submission" date="2019-06" db="EMBL/GenBank/DDBJ databases">
        <title>Whole genome shotgun sequence of Brevibacillus reuszeri NBRC 15719.</title>
        <authorList>
            <person name="Hosoyama A."/>
            <person name="Uohara A."/>
            <person name="Ohji S."/>
            <person name="Ichikawa N."/>
        </authorList>
    </citation>
    <scope>NUCLEOTIDE SEQUENCE [LARGE SCALE GENOMIC DNA]</scope>
    <source>
        <strain evidence="2 5">NBRC 15719</strain>
    </source>
</reference>
<feature type="transmembrane region" description="Helical" evidence="1">
    <location>
        <begin position="60"/>
        <end position="79"/>
    </location>
</feature>
<accession>A0A0K9YSH9</accession>
<protein>
    <submittedName>
        <fullName evidence="3">Uncharacterized protein</fullName>
    </submittedName>
</protein>
<name>A0A0K9YSH9_9BACL</name>
<dbReference type="PATRIC" id="fig|54915.3.peg.3695"/>
<reference evidence="3" key="2">
    <citation type="submission" date="2015-07" db="EMBL/GenBank/DDBJ databases">
        <title>MeaNS - Measles Nucleotide Surveillance Program.</title>
        <authorList>
            <person name="Tran T."/>
            <person name="Druce J."/>
        </authorList>
    </citation>
    <scope>NUCLEOTIDE SEQUENCE</scope>
    <source>
        <strain evidence="3">DSM 9887</strain>
    </source>
</reference>
<keyword evidence="1" id="KW-0812">Transmembrane</keyword>
<dbReference type="Proteomes" id="UP000319578">
    <property type="component" value="Unassembled WGS sequence"/>
</dbReference>
<comment type="caution">
    <text evidence="3">The sequence shown here is derived from an EMBL/GenBank/DDBJ whole genome shotgun (WGS) entry which is preliminary data.</text>
</comment>
<keyword evidence="1" id="KW-1133">Transmembrane helix</keyword>
<evidence type="ECO:0000256" key="1">
    <source>
        <dbReference type="SAM" id="Phobius"/>
    </source>
</evidence>
<proteinExistence type="predicted"/>
<evidence type="ECO:0000313" key="2">
    <source>
        <dbReference type="EMBL" id="GED67263.1"/>
    </source>
</evidence>
<keyword evidence="5" id="KW-1185">Reference proteome</keyword>